<dbReference type="AlphaFoldDB" id="A0AAW0AAS7"/>
<gene>
    <name evidence="1" type="ORF">R3P38DRAFT_2555476</name>
</gene>
<comment type="caution">
    <text evidence="1">The sequence shown here is derived from an EMBL/GenBank/DDBJ whole genome shotgun (WGS) entry which is preliminary data.</text>
</comment>
<evidence type="ECO:0000313" key="2">
    <source>
        <dbReference type="Proteomes" id="UP001362999"/>
    </source>
</evidence>
<protein>
    <recommendedName>
        <fullName evidence="3">Glycosyltransferase family 92 protein</fullName>
    </recommendedName>
</protein>
<reference evidence="1 2" key="1">
    <citation type="journal article" date="2024" name="J Genomics">
        <title>Draft genome sequencing and assembly of Favolaschia claudopus CIRM-BRFM 2984 isolated from oak limbs.</title>
        <authorList>
            <person name="Navarro D."/>
            <person name="Drula E."/>
            <person name="Chaduli D."/>
            <person name="Cazenave R."/>
            <person name="Ahrendt S."/>
            <person name="Wang J."/>
            <person name="Lipzen A."/>
            <person name="Daum C."/>
            <person name="Barry K."/>
            <person name="Grigoriev I.V."/>
            <person name="Favel A."/>
            <person name="Rosso M.N."/>
            <person name="Martin F."/>
        </authorList>
    </citation>
    <scope>NUCLEOTIDE SEQUENCE [LARGE SCALE GENOMIC DNA]</scope>
    <source>
        <strain evidence="1 2">CIRM-BRFM 2984</strain>
    </source>
</reference>
<evidence type="ECO:0008006" key="3">
    <source>
        <dbReference type="Google" id="ProtNLM"/>
    </source>
</evidence>
<sequence>MVKALNSTSLVSRSGIFKCTAGVWCHCLHFEFGAEQQFEDFSSHVVGADSVVDPGTSLNLLRTSNTYTWLCNCAELREFRLCDINLQHEIYMDDSQADPFYSTRKRRGVRVVRRFHQAEVERRRGTTVVTYEGRNAEEEWRRDMAHYMEFRHSSFVQLYGAVHSRSIYAIIFYDADLIPFKEFLNLYRDHPMLPCYIHAYVVSTSSKYVYHFTHHLDVHISKAGYTLLISRPSGRLCIDLVGRDYYRSAKIPYLAGRRSPIEILSSAAYRNLIINSLTLEQYHQIWDAKLFILRFIVVSSSTTVCWGSVCSATVSEGPSELVAVASLPDVDVQPDDHWHSTIDFQPEEHMHNGEFSSFESLRSEDLRVLFWFHVRGSGVSNKWLCQTWISQANHVFNRLGVKTNLNNYVVVDKVDFTVGLKPGTHAPKHQAFKGYLFLCPTQDFQIGPGSFKWPDCPAYWSLDPLGGQQLSAEEAGKLGFPTIEISTDVWGISGDDAAYAGLSEFHQIKGFDPETQDVARHLGLALYQFEVCPNSQPCFIEGER</sequence>
<dbReference type="Proteomes" id="UP001362999">
    <property type="component" value="Unassembled WGS sequence"/>
</dbReference>
<name>A0AAW0AAS7_9AGAR</name>
<organism evidence="1 2">
    <name type="scientific">Favolaschia claudopus</name>
    <dbReference type="NCBI Taxonomy" id="2862362"/>
    <lineage>
        <taxon>Eukaryota</taxon>
        <taxon>Fungi</taxon>
        <taxon>Dikarya</taxon>
        <taxon>Basidiomycota</taxon>
        <taxon>Agaricomycotina</taxon>
        <taxon>Agaricomycetes</taxon>
        <taxon>Agaricomycetidae</taxon>
        <taxon>Agaricales</taxon>
        <taxon>Marasmiineae</taxon>
        <taxon>Mycenaceae</taxon>
        <taxon>Favolaschia</taxon>
    </lineage>
</organism>
<accession>A0AAW0AAS7</accession>
<evidence type="ECO:0000313" key="1">
    <source>
        <dbReference type="EMBL" id="KAK7006278.1"/>
    </source>
</evidence>
<keyword evidence="2" id="KW-1185">Reference proteome</keyword>
<proteinExistence type="predicted"/>
<dbReference type="EMBL" id="JAWWNJ010000076">
    <property type="protein sequence ID" value="KAK7006278.1"/>
    <property type="molecule type" value="Genomic_DNA"/>
</dbReference>